<dbReference type="PANTHER" id="PTHR36978:SF4">
    <property type="entry name" value="P-LOOP CONTAINING NUCLEOSIDE TRIPHOSPHATE HYDROLASE PROTEIN"/>
    <property type="match status" value="1"/>
</dbReference>
<dbReference type="InterPro" id="IPR040632">
    <property type="entry name" value="Sulfotransfer_4"/>
</dbReference>
<name>A0AAD6ZL99_9AGAR</name>
<dbReference type="InterPro" id="IPR027417">
    <property type="entry name" value="P-loop_NTPase"/>
</dbReference>
<dbReference type="PANTHER" id="PTHR36978">
    <property type="entry name" value="P-LOOP CONTAINING NUCLEOTIDE TRIPHOSPHATE HYDROLASE"/>
    <property type="match status" value="1"/>
</dbReference>
<protein>
    <submittedName>
        <fullName evidence="1">P-loop containing nucleoside triphosphate hydrolase protein</fullName>
    </submittedName>
</protein>
<dbReference type="EMBL" id="JARIHO010000040">
    <property type="protein sequence ID" value="KAJ7327843.1"/>
    <property type="molecule type" value="Genomic_DNA"/>
</dbReference>
<dbReference type="AlphaFoldDB" id="A0AAD6ZL99"/>
<gene>
    <name evidence="1" type="ORF">DFH08DRAFT_668756</name>
</gene>
<dbReference type="GO" id="GO:0016787">
    <property type="term" value="F:hydrolase activity"/>
    <property type="evidence" value="ECO:0007669"/>
    <property type="project" value="UniProtKB-KW"/>
</dbReference>
<keyword evidence="1" id="KW-0378">Hydrolase</keyword>
<comment type="caution">
    <text evidence="1">The sequence shown here is derived from an EMBL/GenBank/DDBJ whole genome shotgun (WGS) entry which is preliminary data.</text>
</comment>
<evidence type="ECO:0000313" key="1">
    <source>
        <dbReference type="EMBL" id="KAJ7327843.1"/>
    </source>
</evidence>
<sequence>RIVPMEVLVLGFCRTGTASMRAALSVLGYGNAHHIGRVMANPAEMDSWNAAINAKFRDEGTPYGPKEWDALLGKFKAVADVPGILFASELIQAYPQAKVILTTRDPARWWISFRGTLLVMLDTRSTALARWLDPSGFGKFVPFARRNLEIFLGPLDWIDEKWAKCRYVEYNASIRALVPSERLLEYEMGEGWGRLCRFLEKDVPEVPFPHKNDSTMILEGSRKQIWRIYRRAALRMLGPLAVVI</sequence>
<feature type="non-terminal residue" evidence="1">
    <location>
        <position position="1"/>
    </location>
</feature>
<feature type="non-terminal residue" evidence="1">
    <location>
        <position position="244"/>
    </location>
</feature>
<accession>A0AAD6ZL99</accession>
<organism evidence="1 2">
    <name type="scientific">Mycena albidolilacea</name>
    <dbReference type="NCBI Taxonomy" id="1033008"/>
    <lineage>
        <taxon>Eukaryota</taxon>
        <taxon>Fungi</taxon>
        <taxon>Dikarya</taxon>
        <taxon>Basidiomycota</taxon>
        <taxon>Agaricomycotina</taxon>
        <taxon>Agaricomycetes</taxon>
        <taxon>Agaricomycetidae</taxon>
        <taxon>Agaricales</taxon>
        <taxon>Marasmiineae</taxon>
        <taxon>Mycenaceae</taxon>
        <taxon>Mycena</taxon>
    </lineage>
</organism>
<dbReference type="Pfam" id="PF17784">
    <property type="entry name" value="Sulfotransfer_4"/>
    <property type="match status" value="1"/>
</dbReference>
<keyword evidence="2" id="KW-1185">Reference proteome</keyword>
<dbReference type="Proteomes" id="UP001218218">
    <property type="component" value="Unassembled WGS sequence"/>
</dbReference>
<dbReference type="SUPFAM" id="SSF52540">
    <property type="entry name" value="P-loop containing nucleoside triphosphate hydrolases"/>
    <property type="match status" value="1"/>
</dbReference>
<evidence type="ECO:0000313" key="2">
    <source>
        <dbReference type="Proteomes" id="UP001218218"/>
    </source>
</evidence>
<proteinExistence type="predicted"/>
<reference evidence="1" key="1">
    <citation type="submission" date="2023-03" db="EMBL/GenBank/DDBJ databases">
        <title>Massive genome expansion in bonnet fungi (Mycena s.s.) driven by repeated elements and novel gene families across ecological guilds.</title>
        <authorList>
            <consortium name="Lawrence Berkeley National Laboratory"/>
            <person name="Harder C.B."/>
            <person name="Miyauchi S."/>
            <person name="Viragh M."/>
            <person name="Kuo A."/>
            <person name="Thoen E."/>
            <person name="Andreopoulos B."/>
            <person name="Lu D."/>
            <person name="Skrede I."/>
            <person name="Drula E."/>
            <person name="Henrissat B."/>
            <person name="Morin E."/>
            <person name="Kohler A."/>
            <person name="Barry K."/>
            <person name="LaButti K."/>
            <person name="Morin E."/>
            <person name="Salamov A."/>
            <person name="Lipzen A."/>
            <person name="Mereny Z."/>
            <person name="Hegedus B."/>
            <person name="Baldrian P."/>
            <person name="Stursova M."/>
            <person name="Weitz H."/>
            <person name="Taylor A."/>
            <person name="Grigoriev I.V."/>
            <person name="Nagy L.G."/>
            <person name="Martin F."/>
            <person name="Kauserud H."/>
        </authorList>
    </citation>
    <scope>NUCLEOTIDE SEQUENCE</scope>
    <source>
        <strain evidence="1">CBHHK002</strain>
    </source>
</reference>
<dbReference type="Gene3D" id="3.40.50.300">
    <property type="entry name" value="P-loop containing nucleotide triphosphate hydrolases"/>
    <property type="match status" value="1"/>
</dbReference>